<organism evidence="3 4">
    <name type="scientific">Reichenbachiella agarivorans</name>
    <dbReference type="NCBI Taxonomy" id="2979464"/>
    <lineage>
        <taxon>Bacteria</taxon>
        <taxon>Pseudomonadati</taxon>
        <taxon>Bacteroidota</taxon>
        <taxon>Cytophagia</taxon>
        <taxon>Cytophagales</taxon>
        <taxon>Reichenbachiellaceae</taxon>
        <taxon>Reichenbachiella</taxon>
    </lineage>
</organism>
<evidence type="ECO:0000313" key="3">
    <source>
        <dbReference type="EMBL" id="UXP31522.1"/>
    </source>
</evidence>
<feature type="transmembrane region" description="Helical" evidence="1">
    <location>
        <begin position="107"/>
        <end position="126"/>
    </location>
</feature>
<name>A0ABY6CLX2_9BACT</name>
<keyword evidence="1" id="KW-1133">Transmembrane helix</keyword>
<evidence type="ECO:0000313" key="4">
    <source>
        <dbReference type="Proteomes" id="UP001065174"/>
    </source>
</evidence>
<keyword evidence="1" id="KW-0472">Membrane</keyword>
<feature type="transmembrane region" description="Helical" evidence="1">
    <location>
        <begin position="204"/>
        <end position="225"/>
    </location>
</feature>
<evidence type="ECO:0000259" key="2">
    <source>
        <dbReference type="Pfam" id="PF22497"/>
    </source>
</evidence>
<accession>A0ABY6CLX2</accession>
<gene>
    <name evidence="3" type="ORF">N6H18_14315</name>
</gene>
<feature type="domain" description="DUF6989" evidence="2">
    <location>
        <begin position="80"/>
        <end position="224"/>
    </location>
</feature>
<reference evidence="3" key="1">
    <citation type="submission" date="2022-09" db="EMBL/GenBank/DDBJ databases">
        <title>Comparative genomics and taxonomic characterization of three novel marine species of genus Reichenbachiella exhibiting antioxidant and polysaccharide degradation activities.</title>
        <authorList>
            <person name="Muhammad N."/>
            <person name="Lee Y.-J."/>
            <person name="Ko J."/>
            <person name="Kim S.-G."/>
        </authorList>
    </citation>
    <scope>NUCLEOTIDE SEQUENCE</scope>
    <source>
        <strain evidence="3">BKB1-1</strain>
    </source>
</reference>
<proteinExistence type="predicted"/>
<dbReference type="RefSeq" id="WP_262308961.1">
    <property type="nucleotide sequence ID" value="NZ_CP106679.1"/>
</dbReference>
<feature type="transmembrane region" description="Helical" evidence="1">
    <location>
        <begin position="17"/>
        <end position="35"/>
    </location>
</feature>
<feature type="transmembrane region" description="Helical" evidence="1">
    <location>
        <begin position="133"/>
        <end position="150"/>
    </location>
</feature>
<keyword evidence="1" id="KW-0812">Transmembrane</keyword>
<sequence>MKNTEVVEGLDFKTTKYILVSSAVLILWSLGASIIEAGPVTASIITYSLYGFYWYYALSKKNPLILKLVIFGTVAGVMELVTDHYLVEWIDSLVYPSKEWMIWSSPAYMPFAWSNVILQLGFIGVLLTQKTNLWKASIILGIAGGMYIPLYEHLAKDAGWWWYHDNTTMILNAPVYVIICEALISLSLPLVIYYAEHHKPTKAVLLGLAEGVWILISAILAFTIAH</sequence>
<keyword evidence="4" id="KW-1185">Reference proteome</keyword>
<feature type="transmembrane region" description="Helical" evidence="1">
    <location>
        <begin position="41"/>
        <end position="58"/>
    </location>
</feature>
<dbReference type="EMBL" id="CP106679">
    <property type="protein sequence ID" value="UXP31522.1"/>
    <property type="molecule type" value="Genomic_DNA"/>
</dbReference>
<feature type="transmembrane region" description="Helical" evidence="1">
    <location>
        <begin position="65"/>
        <end position="87"/>
    </location>
</feature>
<protein>
    <recommendedName>
        <fullName evidence="2">DUF6989 domain-containing protein</fullName>
    </recommendedName>
</protein>
<dbReference type="Proteomes" id="UP001065174">
    <property type="component" value="Chromosome"/>
</dbReference>
<evidence type="ECO:0000256" key="1">
    <source>
        <dbReference type="SAM" id="Phobius"/>
    </source>
</evidence>
<dbReference type="InterPro" id="IPR054258">
    <property type="entry name" value="DUF6989"/>
</dbReference>
<feature type="transmembrane region" description="Helical" evidence="1">
    <location>
        <begin position="170"/>
        <end position="192"/>
    </location>
</feature>
<dbReference type="Pfam" id="PF22497">
    <property type="entry name" value="DUF6989"/>
    <property type="match status" value="1"/>
</dbReference>